<accession>A0A9Q1FR44</accession>
<name>A0A9Q1FR44_SYNKA</name>
<dbReference type="EMBL" id="JAINUF010000004">
    <property type="protein sequence ID" value="KAJ8364118.1"/>
    <property type="molecule type" value="Genomic_DNA"/>
</dbReference>
<protein>
    <submittedName>
        <fullName evidence="1">Uncharacterized protein</fullName>
    </submittedName>
</protein>
<comment type="caution">
    <text evidence="1">The sequence shown here is derived from an EMBL/GenBank/DDBJ whole genome shotgun (WGS) entry which is preliminary data.</text>
</comment>
<organism evidence="1 2">
    <name type="scientific">Synaphobranchus kaupii</name>
    <name type="common">Kaup's arrowtooth eel</name>
    <dbReference type="NCBI Taxonomy" id="118154"/>
    <lineage>
        <taxon>Eukaryota</taxon>
        <taxon>Metazoa</taxon>
        <taxon>Chordata</taxon>
        <taxon>Craniata</taxon>
        <taxon>Vertebrata</taxon>
        <taxon>Euteleostomi</taxon>
        <taxon>Actinopterygii</taxon>
        <taxon>Neopterygii</taxon>
        <taxon>Teleostei</taxon>
        <taxon>Anguilliformes</taxon>
        <taxon>Synaphobranchidae</taxon>
        <taxon>Synaphobranchus</taxon>
    </lineage>
</organism>
<keyword evidence="2" id="KW-1185">Reference proteome</keyword>
<dbReference type="Proteomes" id="UP001152622">
    <property type="component" value="Chromosome 4"/>
</dbReference>
<gene>
    <name evidence="1" type="ORF">SKAU_G00129490</name>
</gene>
<evidence type="ECO:0000313" key="2">
    <source>
        <dbReference type="Proteomes" id="UP001152622"/>
    </source>
</evidence>
<proteinExistence type="predicted"/>
<dbReference type="AlphaFoldDB" id="A0A9Q1FR44"/>
<sequence>MVRQVDVELCEDLRLSWASMEALIQQLSRQKTHGWAHEIEVLRMVYKLAHGLSYRVVARAFGIARSMVHRAVQLRC</sequence>
<reference evidence="1" key="1">
    <citation type="journal article" date="2023" name="Science">
        <title>Genome structures resolve the early diversification of teleost fishes.</title>
        <authorList>
            <person name="Parey E."/>
            <person name="Louis A."/>
            <person name="Montfort J."/>
            <person name="Bouchez O."/>
            <person name="Roques C."/>
            <person name="Iampietro C."/>
            <person name="Lluch J."/>
            <person name="Castinel A."/>
            <person name="Donnadieu C."/>
            <person name="Desvignes T."/>
            <person name="Floi Bucao C."/>
            <person name="Jouanno E."/>
            <person name="Wen M."/>
            <person name="Mejri S."/>
            <person name="Dirks R."/>
            <person name="Jansen H."/>
            <person name="Henkel C."/>
            <person name="Chen W.J."/>
            <person name="Zahm M."/>
            <person name="Cabau C."/>
            <person name="Klopp C."/>
            <person name="Thompson A.W."/>
            <person name="Robinson-Rechavi M."/>
            <person name="Braasch I."/>
            <person name="Lecointre G."/>
            <person name="Bobe J."/>
            <person name="Postlethwait J.H."/>
            <person name="Berthelot C."/>
            <person name="Roest Crollius H."/>
            <person name="Guiguen Y."/>
        </authorList>
    </citation>
    <scope>NUCLEOTIDE SEQUENCE</scope>
    <source>
        <strain evidence="1">WJC10195</strain>
    </source>
</reference>
<dbReference type="OrthoDB" id="8928178at2759"/>
<evidence type="ECO:0000313" key="1">
    <source>
        <dbReference type="EMBL" id="KAJ8364118.1"/>
    </source>
</evidence>